<dbReference type="Proteomes" id="UP000671879">
    <property type="component" value="Chromosome"/>
</dbReference>
<dbReference type="KEGG" id="aram:KAR29_02285"/>
<reference evidence="4" key="1">
    <citation type="submission" date="2021-04" db="EMBL/GenBank/DDBJ databases">
        <title>A novel Synergistetes isolate from a pyrite-forming mixed culture.</title>
        <authorList>
            <person name="Bunk B."/>
            <person name="Sproer C."/>
            <person name="Spring S."/>
            <person name="Pester M."/>
        </authorList>
    </citation>
    <scope>NUCLEOTIDE SEQUENCE [LARGE SCALE GENOMIC DNA]</scope>
    <source>
        <strain evidence="4">J.5.4.2-T.3.5.2</strain>
    </source>
</reference>
<dbReference type="RefSeq" id="WP_274374036.1">
    <property type="nucleotide sequence ID" value="NZ_CP072943.1"/>
</dbReference>
<sequence>MRRQIRIAAAALLLFLLSARSALPVTYVVEPLLVAQPAYETMTFHLFRPYNTPPGWYVTFDGYPVTQTSNGVWVYGSYDGNKLTPTNYIVGSIVPQTLSLAPYVTLAEISGLQILPIKPLRGTGSALPLPAPSPTGETAPSERSAAPRFPWTTDDHFLSIASWQSLVDRMGLLDRPHVPVAWKGDTPSILFVWTGRSWYKIPAPSEDLRLTPDRLLRRHLYTVTCLVHENDSAWFEWDETLLADQATRWGYLWMGKIVPIR</sequence>
<dbReference type="EMBL" id="CP072943">
    <property type="protein sequence ID" value="QTX32782.1"/>
    <property type="molecule type" value="Genomic_DNA"/>
</dbReference>
<feature type="signal peptide" evidence="2">
    <location>
        <begin position="1"/>
        <end position="24"/>
    </location>
</feature>
<gene>
    <name evidence="3" type="ORF">KAR29_02285</name>
</gene>
<accession>A0A9Q7ANP2</accession>
<keyword evidence="4" id="KW-1185">Reference proteome</keyword>
<proteinExistence type="predicted"/>
<keyword evidence="2" id="KW-0732">Signal</keyword>
<feature type="chain" id="PRO_5040145358" evidence="2">
    <location>
        <begin position="25"/>
        <end position="261"/>
    </location>
</feature>
<protein>
    <submittedName>
        <fullName evidence="3">Uncharacterized protein</fullName>
    </submittedName>
</protein>
<feature type="region of interest" description="Disordered" evidence="1">
    <location>
        <begin position="126"/>
        <end position="146"/>
    </location>
</feature>
<dbReference type="AlphaFoldDB" id="A0A9Q7ANP2"/>
<evidence type="ECO:0000313" key="4">
    <source>
        <dbReference type="Proteomes" id="UP000671879"/>
    </source>
</evidence>
<evidence type="ECO:0000313" key="3">
    <source>
        <dbReference type="EMBL" id="QTX32782.1"/>
    </source>
</evidence>
<evidence type="ECO:0000256" key="2">
    <source>
        <dbReference type="SAM" id="SignalP"/>
    </source>
</evidence>
<name>A0A9Q7ANP2_9BACT</name>
<evidence type="ECO:0000256" key="1">
    <source>
        <dbReference type="SAM" id="MobiDB-lite"/>
    </source>
</evidence>
<organism evidence="3 4">
    <name type="scientific">Aminithiophilus ramosus</name>
    <dbReference type="NCBI Taxonomy" id="3029084"/>
    <lineage>
        <taxon>Bacteria</taxon>
        <taxon>Thermotogati</taxon>
        <taxon>Synergistota</taxon>
        <taxon>Synergistia</taxon>
        <taxon>Synergistales</taxon>
        <taxon>Aminithiophilaceae</taxon>
        <taxon>Aminithiophilus</taxon>
    </lineage>
</organism>